<accession>A0A285UL58</accession>
<dbReference type="RefSeq" id="WP_097140944.1">
    <property type="nucleotide sequence ID" value="NZ_OBQD01000010.1"/>
</dbReference>
<proteinExistence type="predicted"/>
<dbReference type="EMBL" id="OBQD01000010">
    <property type="protein sequence ID" value="SOC42589.1"/>
    <property type="molecule type" value="Genomic_DNA"/>
</dbReference>
<dbReference type="AlphaFoldDB" id="A0A285UL58"/>
<name>A0A285UL58_9HYPH</name>
<keyword evidence="2" id="KW-1185">Reference proteome</keyword>
<protein>
    <submittedName>
        <fullName evidence="1">Uncharacterized protein</fullName>
    </submittedName>
</protein>
<sequence>MAEIDGTLIYEMLKRIQTDIGTLKDGQRDLRQDNLSLRNQIHTLQGDVNNLRGSVAHIEDRIENRLELRELGEAQAKFEPHP</sequence>
<dbReference type="Gene3D" id="1.20.5.170">
    <property type="match status" value="1"/>
</dbReference>
<evidence type="ECO:0000313" key="2">
    <source>
        <dbReference type="Proteomes" id="UP000219167"/>
    </source>
</evidence>
<dbReference type="OrthoDB" id="8371972at2"/>
<reference evidence="1 2" key="1">
    <citation type="submission" date="2017-08" db="EMBL/GenBank/DDBJ databases">
        <authorList>
            <person name="de Groot N.N."/>
        </authorList>
    </citation>
    <scope>NUCLEOTIDE SEQUENCE [LARGE SCALE GENOMIC DNA]</scope>
    <source>
        <strain evidence="1 2">JC85</strain>
    </source>
</reference>
<evidence type="ECO:0000313" key="1">
    <source>
        <dbReference type="EMBL" id="SOC42589.1"/>
    </source>
</evidence>
<organism evidence="1 2">
    <name type="scientific">Rhizobium subbaraonis</name>
    <dbReference type="NCBI Taxonomy" id="908946"/>
    <lineage>
        <taxon>Bacteria</taxon>
        <taxon>Pseudomonadati</taxon>
        <taxon>Pseudomonadota</taxon>
        <taxon>Alphaproteobacteria</taxon>
        <taxon>Hyphomicrobiales</taxon>
        <taxon>Rhizobiaceae</taxon>
        <taxon>Rhizobium/Agrobacterium group</taxon>
        <taxon>Rhizobium</taxon>
    </lineage>
</organism>
<gene>
    <name evidence="1" type="ORF">SAMN05892877_11081</name>
</gene>
<dbReference type="Proteomes" id="UP000219167">
    <property type="component" value="Unassembled WGS sequence"/>
</dbReference>